<dbReference type="Pfam" id="PF06986">
    <property type="entry name" value="F_T4SS_TraN"/>
    <property type="match status" value="2"/>
</dbReference>
<dbReference type="InterPro" id="IPR011990">
    <property type="entry name" value="TPR-like_helical_dom_sf"/>
</dbReference>
<dbReference type="Gene3D" id="1.25.40.10">
    <property type="entry name" value="Tetratricopeptide repeat domain"/>
    <property type="match status" value="1"/>
</dbReference>
<comment type="caution">
    <text evidence="2">The sequence shown here is derived from an EMBL/GenBank/DDBJ whole genome shotgun (WGS) entry which is preliminary data.</text>
</comment>
<dbReference type="EMBL" id="JAAAIN010000793">
    <property type="protein sequence ID" value="KAG0310798.1"/>
    <property type="molecule type" value="Genomic_DNA"/>
</dbReference>
<protein>
    <submittedName>
        <fullName evidence="2">Uncharacterized protein</fullName>
    </submittedName>
</protein>
<evidence type="ECO:0000313" key="2">
    <source>
        <dbReference type="EMBL" id="KAG0310798.1"/>
    </source>
</evidence>
<dbReference type="Proteomes" id="UP000823405">
    <property type="component" value="Unassembled WGS sequence"/>
</dbReference>
<dbReference type="SUPFAM" id="SSF81901">
    <property type="entry name" value="HCP-like"/>
    <property type="match status" value="1"/>
</dbReference>
<dbReference type="OrthoDB" id="10341732at2759"/>
<organism evidence="2 3">
    <name type="scientific">Linnemannia gamsii</name>
    <dbReference type="NCBI Taxonomy" id="64522"/>
    <lineage>
        <taxon>Eukaryota</taxon>
        <taxon>Fungi</taxon>
        <taxon>Fungi incertae sedis</taxon>
        <taxon>Mucoromycota</taxon>
        <taxon>Mortierellomycotina</taxon>
        <taxon>Mortierellomycetes</taxon>
        <taxon>Mortierellales</taxon>
        <taxon>Mortierellaceae</taxon>
        <taxon>Linnemannia</taxon>
    </lineage>
</organism>
<name>A0A9P6ULQ2_9FUNG</name>
<proteinExistence type="predicted"/>
<gene>
    <name evidence="2" type="ORF">BGZ97_012307</name>
</gene>
<evidence type="ECO:0000313" key="3">
    <source>
        <dbReference type="Proteomes" id="UP000823405"/>
    </source>
</evidence>
<feature type="region of interest" description="Disordered" evidence="1">
    <location>
        <begin position="1274"/>
        <end position="1293"/>
    </location>
</feature>
<reference evidence="2" key="1">
    <citation type="journal article" date="2020" name="Fungal Divers.">
        <title>Resolving the Mortierellaceae phylogeny through synthesis of multi-gene phylogenetics and phylogenomics.</title>
        <authorList>
            <person name="Vandepol N."/>
            <person name="Liber J."/>
            <person name="Desiro A."/>
            <person name="Na H."/>
            <person name="Kennedy M."/>
            <person name="Barry K."/>
            <person name="Grigoriev I.V."/>
            <person name="Miller A.N."/>
            <person name="O'Donnell K."/>
            <person name="Stajich J.E."/>
            <person name="Bonito G."/>
        </authorList>
    </citation>
    <scope>NUCLEOTIDE SEQUENCE</scope>
    <source>
        <strain evidence="2">NVP60</strain>
    </source>
</reference>
<feature type="region of interest" description="Disordered" evidence="1">
    <location>
        <begin position="36"/>
        <end position="59"/>
    </location>
</feature>
<dbReference type="InterPro" id="IPR014121">
    <property type="entry name" value="TraN_Ftype"/>
</dbReference>
<sequence>MLCAVITVVPAYAEMRTAEEIAERTLRQAQAMAEMPHSSGQAKAARSSNTAVLTNAARSNTEEAKAQIAHMLEHATNASKEEVAAQNKTALDIDAEKLSAILESLPRDVLTNAMQLYAKGQLGIVVSPDGNTIIALIRGLTSIKDRPRNLALLRQYADAKRPEALNFFGYMYDVGLFVQRDARTAESFYRAAAARYAPAIYNLGIGEFYGRLGNSRASDMRRALAYFEQARMMASDGSGRICGWASFTNWRIGRIKASEQAASGCASPLAALGAASSLKNHPERSISLYSGFFASGADDAFPALYQFAKAKAPNQAPEFYVINKYRWNLEKQSSGHLAEEISKLRGNTSKPEIQDHSAANSAKIRVAKLKQMRAANRMQFSGRRNVQAHDRTAIPMRKSSVLLAAALLPLQAVAQAQIYGVDLPKLFLHGELISDIPPLPPDSQIYRDSVAAMKVLTGSDAPIQYYWRVTKLKQQPTVNAEMPASAAQDGSVFADSVTAKIPVATAPAKGFGAFDTPIDKNATNYSGLNYKGSLGKLGVQAIDRCKNYVPTGNVAQDQECAGLNYMANNCLQTSATQNKIIGSVANVPVASSNCVGTYGGGAGVFELSAKDKAMITHFGKSTQNAVSAAEDCIEVEKIVRPATTEIFNCTKNTNYTEAACTQDLNPQCLLRGGDLVSTAVNKGSLSHAYITKTDAAGVYNYRMSVDYRCNSEASGSISFEIQDIAWGASITLTVSNLDDAAAIGVNGTTVYAGYPNAGPQYYGGFFPTSAKGFQIGYSWTEKVGTTDQQFYANTKLLDYCPSGYSPISQSQLKRGYRSPSDYTPNNILGFFCNAEGKFLMNRHEGIGTWSGTIPSSTWPLINGVNTIEVYWGTAPWEGCGNVTVQGVITNKVPACDTLWTNNCSTYEASSGMTLGNPDCQSTIPENGKCAAWTYTYVCETEPAQKAIVMQCTSTALGTDLSMATPRVAPNSPAKAVALLEAAREISAYSTCDAATALADPDACLNKKMFNGVYETCKKGYWGLKNCCKAIPGGKSNAQIATLAFSAGASVVKYAGAKAVDAASPYVFDALYAMSEYAGGMAASSGSMIAGTNLAVSGLTLKAYGFTYGTGVFSAGSSLPGTMLLTKGGSPGFVTFNPYVFAATVAFTIVLQELVSCDQSEQLLGMHKGQNLSIQISEECRSKVLGSCVEWEEGWCSYNGVIGKVLGTQGRRQFGLSLDQSCEGISVKQMQQLDWSKLDLRELEGQVTSQATKNIPNPSTVTTIYENKLNQTPVTGVNTDTANGLGYPSNDKAP</sequence>
<accession>A0A9P6ULQ2</accession>
<feature type="compositionally biased region" description="Polar residues" evidence="1">
    <location>
        <begin position="38"/>
        <end position="59"/>
    </location>
</feature>
<evidence type="ECO:0000256" key="1">
    <source>
        <dbReference type="SAM" id="MobiDB-lite"/>
    </source>
</evidence>
<keyword evidence="3" id="KW-1185">Reference proteome</keyword>